<reference evidence="3 4" key="1">
    <citation type="submission" date="2022-09" db="EMBL/GenBank/DDBJ databases">
        <title>Draft genome of isolate Be4.</title>
        <authorList>
            <person name="Sanchez-Castro I."/>
            <person name="Martinez-Rodriguez P."/>
            <person name="Descostes M."/>
            <person name="Merroun M."/>
        </authorList>
    </citation>
    <scope>NUCLEOTIDE SEQUENCE [LARGE SCALE GENOMIC DNA]</scope>
    <source>
        <strain evidence="3 4">Be4</strain>
    </source>
</reference>
<feature type="signal peptide" evidence="1">
    <location>
        <begin position="1"/>
        <end position="33"/>
    </location>
</feature>
<comment type="caution">
    <text evidence="3">The sequence shown here is derived from an EMBL/GenBank/DDBJ whole genome shotgun (WGS) entry which is preliminary data.</text>
</comment>
<name>A0ABT2PNP0_9BURK</name>
<organism evidence="3 4">
    <name type="scientific">Acidovorax bellezanensis</name>
    <dbReference type="NCBI Taxonomy" id="2976702"/>
    <lineage>
        <taxon>Bacteria</taxon>
        <taxon>Pseudomonadati</taxon>
        <taxon>Pseudomonadota</taxon>
        <taxon>Betaproteobacteria</taxon>
        <taxon>Burkholderiales</taxon>
        <taxon>Comamonadaceae</taxon>
        <taxon>Acidovorax</taxon>
    </lineage>
</organism>
<proteinExistence type="predicted"/>
<keyword evidence="1" id="KW-0732">Signal</keyword>
<sequence>MTFSDTTTLSRRRLMESSALGLGLGLLSPAVLAQTSPAPALTGANPAEILRITNAFSRGAQPLKQGLKLELPVLGDNPASVPAKAKVELPMTPTSYCEAMIVIAEGNPHPLACSFEFTPHAGTAEVGIRLRLIQSQAIQVLARMNDGRVLVARQHISVTAGSCGM</sequence>
<dbReference type="InterPro" id="IPR006311">
    <property type="entry name" value="TAT_signal"/>
</dbReference>
<evidence type="ECO:0000313" key="3">
    <source>
        <dbReference type="EMBL" id="MCT9812068.1"/>
    </source>
</evidence>
<dbReference type="PROSITE" id="PS51318">
    <property type="entry name" value="TAT"/>
    <property type="match status" value="1"/>
</dbReference>
<dbReference type="RefSeq" id="WP_261501308.1">
    <property type="nucleotide sequence ID" value="NZ_JAODYH010000007.1"/>
</dbReference>
<feature type="chain" id="PRO_5045131389" evidence="1">
    <location>
        <begin position="34"/>
        <end position="165"/>
    </location>
</feature>
<dbReference type="EMBL" id="JAODYH010000007">
    <property type="protein sequence ID" value="MCT9812068.1"/>
    <property type="molecule type" value="Genomic_DNA"/>
</dbReference>
<dbReference type="InterPro" id="IPR038162">
    <property type="entry name" value="SoxY_sf"/>
</dbReference>
<gene>
    <name evidence="3" type="ORF">N0K08_15590</name>
</gene>
<evidence type="ECO:0000259" key="2">
    <source>
        <dbReference type="Pfam" id="PF13501"/>
    </source>
</evidence>
<dbReference type="Gene3D" id="2.60.40.2470">
    <property type="entry name" value="SoxY domain"/>
    <property type="match status" value="1"/>
</dbReference>
<keyword evidence="4" id="KW-1185">Reference proteome</keyword>
<protein>
    <submittedName>
        <fullName evidence="3">Sulfur oxidation protein SoxY</fullName>
    </submittedName>
</protein>
<feature type="domain" description="Ig-like SoxY" evidence="2">
    <location>
        <begin position="64"/>
        <end position="163"/>
    </location>
</feature>
<dbReference type="InterPro" id="IPR032711">
    <property type="entry name" value="SoxY"/>
</dbReference>
<dbReference type="InterPro" id="IPR016568">
    <property type="entry name" value="Sulphur_oxidation_SoxY"/>
</dbReference>
<dbReference type="Proteomes" id="UP001525968">
    <property type="component" value="Unassembled WGS sequence"/>
</dbReference>
<evidence type="ECO:0000313" key="4">
    <source>
        <dbReference type="Proteomes" id="UP001525968"/>
    </source>
</evidence>
<dbReference type="PIRSF" id="PIRSF010312">
    <property type="entry name" value="Sulphur_oxidation_SoxY"/>
    <property type="match status" value="1"/>
</dbReference>
<dbReference type="Pfam" id="PF13501">
    <property type="entry name" value="SoxY"/>
    <property type="match status" value="1"/>
</dbReference>
<evidence type="ECO:0000256" key="1">
    <source>
        <dbReference type="SAM" id="SignalP"/>
    </source>
</evidence>
<accession>A0ABT2PNP0</accession>